<gene>
    <name evidence="2" type="ORF">CLV40_11665</name>
</gene>
<keyword evidence="1" id="KW-0472">Membrane</keyword>
<evidence type="ECO:0000256" key="1">
    <source>
        <dbReference type="SAM" id="Phobius"/>
    </source>
</evidence>
<keyword evidence="1" id="KW-0812">Transmembrane</keyword>
<keyword evidence="3" id="KW-1185">Reference proteome</keyword>
<dbReference type="OrthoDB" id="3388214at2"/>
<reference evidence="2 3" key="1">
    <citation type="submission" date="2018-02" db="EMBL/GenBank/DDBJ databases">
        <title>Genomic Encyclopedia of Archaeal and Bacterial Type Strains, Phase II (KMG-II): from individual species to whole genera.</title>
        <authorList>
            <person name="Goeker M."/>
        </authorList>
    </citation>
    <scope>NUCLEOTIDE SEQUENCE [LARGE SCALE GENOMIC DNA]</scope>
    <source>
        <strain evidence="2 3">YU 961-1</strain>
    </source>
</reference>
<dbReference type="EMBL" id="PTIX01000016">
    <property type="protein sequence ID" value="PPK65022.1"/>
    <property type="molecule type" value="Genomic_DNA"/>
</dbReference>
<comment type="caution">
    <text evidence="2">The sequence shown here is derived from an EMBL/GenBank/DDBJ whole genome shotgun (WGS) entry which is preliminary data.</text>
</comment>
<keyword evidence="1" id="KW-1133">Transmembrane helix</keyword>
<organism evidence="2 3">
    <name type="scientific">Actinokineospora auranticolor</name>
    <dbReference type="NCBI Taxonomy" id="155976"/>
    <lineage>
        <taxon>Bacteria</taxon>
        <taxon>Bacillati</taxon>
        <taxon>Actinomycetota</taxon>
        <taxon>Actinomycetes</taxon>
        <taxon>Pseudonocardiales</taxon>
        <taxon>Pseudonocardiaceae</taxon>
        <taxon>Actinokineospora</taxon>
    </lineage>
</organism>
<dbReference type="Proteomes" id="UP000239203">
    <property type="component" value="Unassembled WGS sequence"/>
</dbReference>
<accession>A0A2S6GIG3</accession>
<feature type="transmembrane region" description="Helical" evidence="1">
    <location>
        <begin position="47"/>
        <end position="70"/>
    </location>
</feature>
<protein>
    <recommendedName>
        <fullName evidence="4">DUF1449 family protein</fullName>
    </recommendedName>
</protein>
<evidence type="ECO:0008006" key="4">
    <source>
        <dbReference type="Google" id="ProtNLM"/>
    </source>
</evidence>
<evidence type="ECO:0000313" key="3">
    <source>
        <dbReference type="Proteomes" id="UP000239203"/>
    </source>
</evidence>
<feature type="transmembrane region" description="Helical" evidence="1">
    <location>
        <begin position="82"/>
        <end position="105"/>
    </location>
</feature>
<name>A0A2S6GIG3_9PSEU</name>
<proteinExistence type="predicted"/>
<dbReference type="RefSeq" id="WP_104481456.1">
    <property type="nucleotide sequence ID" value="NZ_CP154825.1"/>
</dbReference>
<feature type="transmembrane region" description="Helical" evidence="1">
    <location>
        <begin position="12"/>
        <end position="35"/>
    </location>
</feature>
<dbReference type="AlphaFoldDB" id="A0A2S6GIG3"/>
<evidence type="ECO:0000313" key="2">
    <source>
        <dbReference type="EMBL" id="PPK65022.1"/>
    </source>
</evidence>
<sequence length="208" mass="21742">MGEFVGAALSFPAVLFSFLLVVVVGYWLLVLVGLSEIDLPGAPDPDGIGLGGVPLTVAVSVVTVVAWFLALVSGVLLDDLGLAGALLVIARAVALVVVLVVALLVTRLVVIPLRKAFPEDAGPKRADFVGLVCVVRTGSVDRTFGQAEVTSVDGSSAVIQVRQPGVEPLRAGSTAVIHDYDPVGEFFWITPVDLTPLADPRDQPRPRD</sequence>